<dbReference type="GeneID" id="92210285"/>
<keyword evidence="6" id="KW-0539">Nucleus</keyword>
<keyword evidence="4" id="KW-0805">Transcription regulation</keyword>
<dbReference type="Pfam" id="PF09497">
    <property type="entry name" value="Med12"/>
    <property type="match status" value="1"/>
</dbReference>
<dbReference type="EMBL" id="OZ022410">
    <property type="protein sequence ID" value="CAK9441220.1"/>
    <property type="molecule type" value="Genomic_DNA"/>
</dbReference>
<evidence type="ECO:0000256" key="5">
    <source>
        <dbReference type="ARBA" id="ARBA00023163"/>
    </source>
</evidence>
<evidence type="ECO:0000256" key="2">
    <source>
        <dbReference type="ARBA" id="ARBA00010289"/>
    </source>
</evidence>
<feature type="region of interest" description="Disordered" evidence="8">
    <location>
        <begin position="1473"/>
        <end position="1501"/>
    </location>
</feature>
<comment type="subcellular location">
    <subcellularLocation>
        <location evidence="1">Nucleus</location>
    </subcellularLocation>
</comment>
<feature type="compositionally biased region" description="Low complexity" evidence="8">
    <location>
        <begin position="963"/>
        <end position="972"/>
    </location>
</feature>
<feature type="region of interest" description="Disordered" evidence="8">
    <location>
        <begin position="1"/>
        <end position="73"/>
    </location>
</feature>
<proteinExistence type="inferred from homology"/>
<accession>A0ABP0ZUI6</accession>
<dbReference type="PANTHER" id="PTHR46567:SF1">
    <property type="entry name" value="MEDIATOR OF RNA POLYMERASE II TRANSCRIPTION SUBUNIT 12"/>
    <property type="match status" value="1"/>
</dbReference>
<evidence type="ECO:0000256" key="3">
    <source>
        <dbReference type="ARBA" id="ARBA00019622"/>
    </source>
</evidence>
<name>A0ABP0ZUI6_9ASCO</name>
<dbReference type="RefSeq" id="XP_066832027.1">
    <property type="nucleotide sequence ID" value="XM_066975382.1"/>
</dbReference>
<evidence type="ECO:0000313" key="11">
    <source>
        <dbReference type="Proteomes" id="UP001497383"/>
    </source>
</evidence>
<feature type="domain" description="Mediator complex subunit Med12" evidence="9">
    <location>
        <begin position="173"/>
        <end position="236"/>
    </location>
</feature>
<feature type="compositionally biased region" description="Low complexity" evidence="8">
    <location>
        <begin position="14"/>
        <end position="24"/>
    </location>
</feature>
<evidence type="ECO:0000259" key="9">
    <source>
        <dbReference type="SMART" id="SM01281"/>
    </source>
</evidence>
<dbReference type="PANTHER" id="PTHR46567">
    <property type="entry name" value="MEDIATOR OF RNA POLYMERASE II TRANSCRIPTION SUBUNIT 12"/>
    <property type="match status" value="1"/>
</dbReference>
<dbReference type="SMART" id="SM01281">
    <property type="entry name" value="Med12"/>
    <property type="match status" value="1"/>
</dbReference>
<dbReference type="Proteomes" id="UP001497383">
    <property type="component" value="Chromosome 6"/>
</dbReference>
<sequence length="1680" mass="188925">MSSKTKSRNRLLSSHKSTSHSNSSTRDELLQLKYQMEKPALPIYPLEETSEQISNSASGSKTRNSNEPKTFLPTELTYPDFTPWKDHTQVAKNSQDKAESQSQNQNHSYLTKGFFEAPHVQNEYYSGRNLLQATLFLSTENCNKVVAELSQHLASSYKARNETINKIKFDSNHFRIPPRVTLTASRKESWLRDLSNPQVPLQRVGEKIPHGIRNKVLVDSLTCKRVPTDRALWFTKCILYGELYALRRKVQSRMSNAGGGNSGIGASAVENCSVEKYELLWLQDWTQQVADYIFKFSKDVSLVSSLEMKDSCMRKLNYLLDLTRSYYIEALIDKQFFLSFILKPLKDGISLDPSFLEELSLKRARDEDDDLDDLDDLDDGDHVDHAVAGVADAVSDEARLELDYGQRLLSLSFIKMFWNDIILYDYLATEMSGLLLLNYYFITKFSRWSKTAELPESLKSNLVKLITDTVIYLFKYNTNFFVIPDTWKLAESALNAILIPHADSIDEMGREKILKQLELVKYRNESLVLNSKSQQLSPEEISKQQQQQQQQQQHPTPMSQREKSTRNRNLSSTVSRVIESLDSLRLNQELARLLKPQNVATSTTTTNATTTSTVSDWKVNLRFALLWCVSKWRDWPDQQNNVNILIVCKFLKKSVYTIIFDKASKSEFENEILNIIDFMAANDRLSIDKHRLFILINELVEHKLITIASYLRKLIASGVFFTFAPEETTDLTRAPVALRTHLEILQNLPVSNNRQCISILKKWKLEGSAEKQVLEEAKRLLKQDFLVPIMRNNVHDLPDTCRNSIESLNVGSRYLVIGWFTNELHLSISKTTKLIHFTPAVIIALYQLCLLCNNLDVFFETIVPTILQNDSGIVLVYLDGLYLISRLVVKHFKLIKQFSDTTTNITALNTFRLIIQNFIELEANEYNYLDFAQVWQFIDGVVEKGGRAGNNSKRRRVLDPSMEKSSSSSATSVNLETPMQINTVDLSVMNQTPRSREVYTSDHFWEDLNRLRNKKPTELPLDDYKDLTSAVGADDVDKLLDVWYSQVDTISEDDEIKIVKLLKHFVAKDATASQGKIQSFLSSKIGQPDTETLSMLRKLVVFDMTKMSPIVLRCEDLSLLYSLLMDIIGSEKKKKTGLSASQQELFNIHVNMFKRKNETLLLDLITRGLLSGELSPHDDSIIQHLRHCAATEGQLFASRVVFKMQRDEAGKLLGILLGKTGTGSGDLDLDPDSILTLDSFEKDFIEINEFNLTLYQLLLSRIAETLDGVDTMTRNERWQQFVSSLIDSLSLSMHTLTTGRAIFDIFEAVPWTHKESVLQAFENMFMAQAEGEGETPLIFPGNGIFLSSIDGFLGKFLFYSLGKLGCSSEFVQKLSVFTKKLVLLLNEEHEGSQTGKIDLLLSTTLKILILHKSNLCSYIADKMGEQTADALVGQLIDVVKSKYLAESDGKFRILLCDLLLLMKSTVAEELVSKSDFETSPGSGSGSGSSGSGNSGGAGVGGGGNAQISASDDLTSVPRYPGSTATLQVQELFDLPTMNEANIFKDEIDASLVNCSIMLDRQELDHGGDFHVFNNSGIKVCSSRVDSFGLNSFVGNILSSNKHHGDSPSKQNGGRNVRSFKMKSYEILEDTSTSSSSSASANTSTSANTNTNNNSTTTSAVNDACINLSLLDAYATKENPL</sequence>
<feature type="compositionally biased region" description="Low complexity" evidence="8">
    <location>
        <begin position="544"/>
        <end position="553"/>
    </location>
</feature>
<feature type="compositionally biased region" description="Gly residues" evidence="8">
    <location>
        <begin position="1482"/>
        <end position="1501"/>
    </location>
</feature>
<evidence type="ECO:0000256" key="1">
    <source>
        <dbReference type="ARBA" id="ARBA00004123"/>
    </source>
</evidence>
<feature type="region of interest" description="Disordered" evidence="8">
    <location>
        <begin position="538"/>
        <end position="572"/>
    </location>
</feature>
<evidence type="ECO:0000256" key="7">
    <source>
        <dbReference type="ARBA" id="ARBA00032010"/>
    </source>
</evidence>
<reference evidence="10 11" key="1">
    <citation type="submission" date="2024-03" db="EMBL/GenBank/DDBJ databases">
        <authorList>
            <person name="Brejova B."/>
        </authorList>
    </citation>
    <scope>NUCLEOTIDE SEQUENCE [LARGE SCALE GENOMIC DNA]</scope>
    <source>
        <strain evidence="10 11">CBS 14171</strain>
    </source>
</reference>
<feature type="compositionally biased region" description="Polar residues" evidence="8">
    <location>
        <begin position="51"/>
        <end position="68"/>
    </location>
</feature>
<evidence type="ECO:0000313" key="10">
    <source>
        <dbReference type="EMBL" id="CAK9441220.1"/>
    </source>
</evidence>
<evidence type="ECO:0000256" key="4">
    <source>
        <dbReference type="ARBA" id="ARBA00023015"/>
    </source>
</evidence>
<keyword evidence="11" id="KW-1185">Reference proteome</keyword>
<keyword evidence="5" id="KW-0804">Transcription</keyword>
<organism evidence="10 11">
    <name type="scientific">Lodderomyces beijingensis</name>
    <dbReference type="NCBI Taxonomy" id="1775926"/>
    <lineage>
        <taxon>Eukaryota</taxon>
        <taxon>Fungi</taxon>
        <taxon>Dikarya</taxon>
        <taxon>Ascomycota</taxon>
        <taxon>Saccharomycotina</taxon>
        <taxon>Pichiomycetes</taxon>
        <taxon>Debaryomycetaceae</taxon>
        <taxon>Candida/Lodderomyces clade</taxon>
        <taxon>Lodderomyces</taxon>
    </lineage>
</organism>
<feature type="region of interest" description="Disordered" evidence="8">
    <location>
        <begin position="1630"/>
        <end position="1657"/>
    </location>
</feature>
<comment type="similarity">
    <text evidence="2">Belongs to the Mediator complex subunit 12 family.</text>
</comment>
<gene>
    <name evidence="10" type="ORF">LODBEIA_P50890</name>
</gene>
<protein>
    <recommendedName>
        <fullName evidence="3">Mediator of RNA polymerase II transcription subunit 12</fullName>
    </recommendedName>
    <alternativeName>
        <fullName evidence="7">Mediator complex subunit 12</fullName>
    </alternativeName>
</protein>
<evidence type="ECO:0000256" key="6">
    <source>
        <dbReference type="ARBA" id="ARBA00023242"/>
    </source>
</evidence>
<dbReference type="InterPro" id="IPR019035">
    <property type="entry name" value="Mediator_Med12"/>
</dbReference>
<evidence type="ECO:0000256" key="8">
    <source>
        <dbReference type="SAM" id="MobiDB-lite"/>
    </source>
</evidence>
<feature type="region of interest" description="Disordered" evidence="8">
    <location>
        <begin position="948"/>
        <end position="972"/>
    </location>
</feature>